<reference evidence="4" key="1">
    <citation type="journal article" date="2014" name="Front. Microbiol.">
        <title>High frequency of phylogenetically diverse reductive dehalogenase-homologous genes in deep subseafloor sedimentary metagenomes.</title>
        <authorList>
            <person name="Kawai M."/>
            <person name="Futagami T."/>
            <person name="Toyoda A."/>
            <person name="Takaki Y."/>
            <person name="Nishi S."/>
            <person name="Hori S."/>
            <person name="Arai W."/>
            <person name="Tsubouchi T."/>
            <person name="Morono Y."/>
            <person name="Uchiyama I."/>
            <person name="Ito T."/>
            <person name="Fujiyama A."/>
            <person name="Inagaki F."/>
            <person name="Takami H."/>
        </authorList>
    </citation>
    <scope>NUCLEOTIDE SEQUENCE</scope>
    <source>
        <strain evidence="4">Expedition CK06-06</strain>
    </source>
</reference>
<dbReference type="InterPro" id="IPR055128">
    <property type="entry name" value="HypF_C_2"/>
</dbReference>
<protein>
    <submittedName>
        <fullName evidence="4">Uncharacterized protein</fullName>
    </submittedName>
</protein>
<dbReference type="GO" id="GO:0016743">
    <property type="term" value="F:carboxyl- or carbamoyltransferase activity"/>
    <property type="evidence" value="ECO:0007669"/>
    <property type="project" value="TreeGrafter"/>
</dbReference>
<dbReference type="Gene3D" id="3.30.420.360">
    <property type="match status" value="1"/>
</dbReference>
<proteinExistence type="inferred from homology"/>
<dbReference type="PANTHER" id="PTHR42959:SF1">
    <property type="entry name" value="CARBAMOYLTRANSFERASE HYPF"/>
    <property type="match status" value="1"/>
</dbReference>
<feature type="non-terminal residue" evidence="4">
    <location>
        <position position="1"/>
    </location>
</feature>
<feature type="domain" description="Carbamoyltransferase Kae1-like" evidence="3">
    <location>
        <begin position="136"/>
        <end position="281"/>
    </location>
</feature>
<dbReference type="InterPro" id="IPR051060">
    <property type="entry name" value="Carbamoyltrans_HypF-like"/>
</dbReference>
<comment type="similarity">
    <text evidence="1">Belongs to the carbamoyltransferase HypF family.</text>
</comment>
<dbReference type="GO" id="GO:0008270">
    <property type="term" value="F:zinc ion binding"/>
    <property type="evidence" value="ECO:0007669"/>
    <property type="project" value="TreeGrafter"/>
</dbReference>
<evidence type="ECO:0000259" key="2">
    <source>
        <dbReference type="Pfam" id="PF17788"/>
    </source>
</evidence>
<dbReference type="Gene3D" id="1.10.357.160">
    <property type="match status" value="1"/>
</dbReference>
<dbReference type="PANTHER" id="PTHR42959">
    <property type="entry name" value="CARBAMOYLTRANSFERASE"/>
    <property type="match status" value="1"/>
</dbReference>
<accession>X1BLT6</accession>
<comment type="caution">
    <text evidence="4">The sequence shown here is derived from an EMBL/GenBank/DDBJ whole genome shotgun (WGS) entry which is preliminary data.</text>
</comment>
<evidence type="ECO:0000256" key="1">
    <source>
        <dbReference type="ARBA" id="ARBA00008097"/>
    </source>
</evidence>
<dbReference type="Pfam" id="PF17788">
    <property type="entry name" value="HypF_C"/>
    <property type="match status" value="1"/>
</dbReference>
<feature type="domain" description="HypF Kae1-like" evidence="2">
    <location>
        <begin position="28"/>
        <end position="127"/>
    </location>
</feature>
<dbReference type="GO" id="GO:0051604">
    <property type="term" value="P:protein maturation"/>
    <property type="evidence" value="ECO:0007669"/>
    <property type="project" value="TreeGrafter"/>
</dbReference>
<dbReference type="InterPro" id="IPR041440">
    <property type="entry name" value="HypF_C"/>
</dbReference>
<dbReference type="EMBL" id="BART01023720">
    <property type="protein sequence ID" value="GAG95945.1"/>
    <property type="molecule type" value="Genomic_DNA"/>
</dbReference>
<sequence length="285" mass="31886">VYIVEDVPQAIRRARGYAPYPIFLPFESKQILACGAELKNTFCLTKDEHAFLSQHIGDMENEETLEHFENTIELYKKLFRINPQIVAYDMHPEYLSTKYALKVSEERGLKSIPIQHHHAHIVSCLVENRVEGPVIGVAFDGTGYGTDGTIWGGEFLLADWCSYQRLGHLEYVPLPGGTAAIKKPYRMALSYLYALLGEDFSLEGLPISRVNSAELDIIKQQLKRGINSPLTSSVGRLFDAVSALAGVRGEIDYEAQAAIELEMLAPDELGEFEGKSYPFSIIKDQ</sequence>
<name>X1BLT6_9ZZZZ</name>
<dbReference type="AlphaFoldDB" id="X1BLT6"/>
<evidence type="ECO:0000313" key="4">
    <source>
        <dbReference type="EMBL" id="GAG95945.1"/>
    </source>
</evidence>
<gene>
    <name evidence="4" type="ORF">S01H4_43070</name>
</gene>
<evidence type="ECO:0000259" key="3">
    <source>
        <dbReference type="Pfam" id="PF22521"/>
    </source>
</evidence>
<dbReference type="Pfam" id="PF22521">
    <property type="entry name" value="HypF_C_2"/>
    <property type="match status" value="1"/>
</dbReference>
<feature type="non-terminal residue" evidence="4">
    <location>
        <position position="285"/>
    </location>
</feature>
<organism evidence="4">
    <name type="scientific">marine sediment metagenome</name>
    <dbReference type="NCBI Taxonomy" id="412755"/>
    <lineage>
        <taxon>unclassified sequences</taxon>
        <taxon>metagenomes</taxon>
        <taxon>ecological metagenomes</taxon>
    </lineage>
</organism>